<evidence type="ECO:0000256" key="1">
    <source>
        <dbReference type="ARBA" id="ARBA00045658"/>
    </source>
</evidence>
<gene>
    <name evidence="3" type="ORF">AB9R89_11070</name>
</gene>
<reference evidence="3 4" key="1">
    <citation type="submission" date="2024-08" db="EMBL/GenBank/DDBJ databases">
        <title>Oceanimonas smirnovii Genome sequencing and assembly.</title>
        <authorList>
            <person name="Tang B."/>
        </authorList>
    </citation>
    <scope>NUCLEOTIDE SEQUENCE [LARGE SCALE GENOMIC DNA]</scope>
    <source>
        <strain evidence="3 4">OS2020-119</strain>
    </source>
</reference>
<feature type="domain" description="CobW C-terminal" evidence="2">
    <location>
        <begin position="208"/>
        <end position="295"/>
    </location>
</feature>
<dbReference type="InterPro" id="IPR003495">
    <property type="entry name" value="CobW/HypB/UreG_nucleotide-bd"/>
</dbReference>
<evidence type="ECO:0000313" key="3">
    <source>
        <dbReference type="EMBL" id="MFH7565863.1"/>
    </source>
</evidence>
<dbReference type="EMBL" id="JBGFTR010000016">
    <property type="protein sequence ID" value="MFH7565863.1"/>
    <property type="molecule type" value="Genomic_DNA"/>
</dbReference>
<accession>A0ABW7P3A4</accession>
<dbReference type="SUPFAM" id="SSF52540">
    <property type="entry name" value="P-loop containing nucleoside triphosphate hydrolases"/>
    <property type="match status" value="1"/>
</dbReference>
<comment type="function">
    <text evidence="1">Zinc chaperone that directly transfers zinc cofactor to target proteins, thereby activating them. Zinc is transferred from the CXCC motif in the GTPase domain to the zinc binding site in target proteins in a process requiring GTP hydrolysis.</text>
</comment>
<name>A0ABW7P3A4_9GAMM</name>
<keyword evidence="4" id="KW-1185">Reference proteome</keyword>
<dbReference type="Pfam" id="PF02492">
    <property type="entry name" value="cobW"/>
    <property type="match status" value="1"/>
</dbReference>
<dbReference type="PANTHER" id="PTHR13748">
    <property type="entry name" value="COBW-RELATED"/>
    <property type="match status" value="1"/>
</dbReference>
<dbReference type="InterPro" id="IPR011629">
    <property type="entry name" value="CobW-like_C"/>
</dbReference>
<evidence type="ECO:0000313" key="4">
    <source>
        <dbReference type="Proteomes" id="UP001610706"/>
    </source>
</evidence>
<comment type="caution">
    <text evidence="3">The sequence shown here is derived from an EMBL/GenBank/DDBJ whole genome shotgun (WGS) entry which is preliminary data.</text>
</comment>
<sequence>MKTTDAIPVTIPVTLLSGFLGAGKTSYLNRRLLPSLPPDSLILVNDFGSINIDAELIEYRDERIMRLNNGCICCTLGGSLAERLAELLRQPVLPASVVIEASGIANPARIADLVRLSPRLQLRDLVCLVDASQAERHSRDPRVSEVWQQQIAAATHLVINRLPADLTLPPALISRLNGHKAHIKREAGDANETTISTKGPRFTRTGAWQSFSLNPAQAIDGDQLATLFAEYADVLVRAKGIVQRQGGKQAEVVQLAGGRLSWSPALRRPAREQLVCIGTGGPRLSRLADRLRKLAGVKAGTQTTLS</sequence>
<dbReference type="SUPFAM" id="SSF90002">
    <property type="entry name" value="Hypothetical protein YjiA, C-terminal domain"/>
    <property type="match status" value="1"/>
</dbReference>
<dbReference type="Gene3D" id="3.40.50.300">
    <property type="entry name" value="P-loop containing nucleotide triphosphate hydrolases"/>
    <property type="match status" value="1"/>
</dbReference>
<proteinExistence type="predicted"/>
<dbReference type="InterPro" id="IPR051316">
    <property type="entry name" value="Zinc-reg_GTPase_activator"/>
</dbReference>
<evidence type="ECO:0000259" key="2">
    <source>
        <dbReference type="SMART" id="SM00833"/>
    </source>
</evidence>
<dbReference type="Proteomes" id="UP001610706">
    <property type="component" value="Unassembled WGS sequence"/>
</dbReference>
<protein>
    <submittedName>
        <fullName evidence="3">GTP-binding protein</fullName>
    </submittedName>
</protein>
<organism evidence="3 4">
    <name type="scientific">Oceanimonas smirnovii</name>
    <dbReference type="NCBI Taxonomy" id="264574"/>
    <lineage>
        <taxon>Bacteria</taxon>
        <taxon>Pseudomonadati</taxon>
        <taxon>Pseudomonadota</taxon>
        <taxon>Gammaproteobacteria</taxon>
        <taxon>Aeromonadales</taxon>
        <taxon>Aeromonadaceae</taxon>
        <taxon>Oceanimonas</taxon>
    </lineage>
</organism>
<dbReference type="Pfam" id="PF07683">
    <property type="entry name" value="CobW_C"/>
    <property type="match status" value="1"/>
</dbReference>
<dbReference type="InterPro" id="IPR027417">
    <property type="entry name" value="P-loop_NTPase"/>
</dbReference>
<dbReference type="SMART" id="SM00833">
    <property type="entry name" value="CobW_C"/>
    <property type="match status" value="1"/>
</dbReference>
<dbReference type="RefSeq" id="WP_395545546.1">
    <property type="nucleotide sequence ID" value="NZ_CP166302.1"/>
</dbReference>
<dbReference type="PANTHER" id="PTHR13748:SF46">
    <property type="entry name" value="ZINC CHAPERONE YEIR"/>
    <property type="match status" value="1"/>
</dbReference>